<dbReference type="STRING" id="1229662.W3X5Q8"/>
<dbReference type="InterPro" id="IPR009081">
    <property type="entry name" value="PP-bd_ACP"/>
</dbReference>
<keyword evidence="2" id="KW-0597">Phosphoprotein</keyword>
<dbReference type="SMART" id="SM00822">
    <property type="entry name" value="PKS_KR"/>
    <property type="match status" value="1"/>
</dbReference>
<dbReference type="Gene3D" id="3.40.50.980">
    <property type="match status" value="2"/>
</dbReference>
<dbReference type="Pfam" id="PF13193">
    <property type="entry name" value="AMP-binding_C"/>
    <property type="match status" value="1"/>
</dbReference>
<dbReference type="Gene3D" id="3.30.70.3290">
    <property type="match status" value="1"/>
</dbReference>
<feature type="domain" description="Carrier" evidence="9">
    <location>
        <begin position="531"/>
        <end position="606"/>
    </location>
</feature>
<dbReference type="Gene3D" id="3.40.50.720">
    <property type="entry name" value="NAD(P)-binding Rossmann-like Domain"/>
    <property type="match status" value="2"/>
</dbReference>
<dbReference type="SMART" id="SM00827">
    <property type="entry name" value="PKS_AT"/>
    <property type="match status" value="1"/>
</dbReference>
<dbReference type="SUPFAM" id="SSF55048">
    <property type="entry name" value="Probable ACP-binding domain of malonyl-CoA ACP transacylase"/>
    <property type="match status" value="1"/>
</dbReference>
<dbReference type="InterPro" id="IPR014031">
    <property type="entry name" value="Ketoacyl_synth_C"/>
</dbReference>
<evidence type="ECO:0000256" key="1">
    <source>
        <dbReference type="ARBA" id="ARBA00022450"/>
    </source>
</evidence>
<dbReference type="GO" id="GO:0016491">
    <property type="term" value="F:oxidoreductase activity"/>
    <property type="evidence" value="ECO:0007669"/>
    <property type="project" value="UniProtKB-KW"/>
</dbReference>
<dbReference type="SMART" id="SM00825">
    <property type="entry name" value="PKS_KS"/>
    <property type="match status" value="1"/>
</dbReference>
<dbReference type="InterPro" id="IPR016039">
    <property type="entry name" value="Thiolase-like"/>
</dbReference>
<dbReference type="InterPro" id="IPR020806">
    <property type="entry name" value="PKS_PP-bd"/>
</dbReference>
<dbReference type="Gene3D" id="1.10.1200.10">
    <property type="entry name" value="ACP-like"/>
    <property type="match status" value="2"/>
</dbReference>
<dbReference type="Pfam" id="PF08659">
    <property type="entry name" value="KR"/>
    <property type="match status" value="1"/>
</dbReference>
<dbReference type="GO" id="GO:0004315">
    <property type="term" value="F:3-oxoacyl-[acyl-carrier-protein] synthase activity"/>
    <property type="evidence" value="ECO:0007669"/>
    <property type="project" value="InterPro"/>
</dbReference>
<evidence type="ECO:0000256" key="8">
    <source>
        <dbReference type="SAM" id="MobiDB-lite"/>
    </source>
</evidence>
<dbReference type="InterPro" id="IPR010071">
    <property type="entry name" value="AA_adenyl_dom"/>
</dbReference>
<accession>W3X5Q8</accession>
<dbReference type="InterPro" id="IPR032821">
    <property type="entry name" value="PKS_assoc"/>
</dbReference>
<dbReference type="InterPro" id="IPR013968">
    <property type="entry name" value="PKS_KR"/>
</dbReference>
<dbReference type="NCBIfam" id="TIGR01746">
    <property type="entry name" value="Thioester-redct"/>
    <property type="match status" value="1"/>
</dbReference>
<evidence type="ECO:0000256" key="5">
    <source>
        <dbReference type="ARBA" id="ARBA00022679"/>
    </source>
</evidence>
<dbReference type="InterPro" id="IPR016035">
    <property type="entry name" value="Acyl_Trfase/lysoPLipase"/>
</dbReference>
<dbReference type="Gene3D" id="3.40.47.10">
    <property type="match status" value="1"/>
</dbReference>
<protein>
    <recommendedName>
        <fullName evidence="13">Polyketide synthase</fullName>
    </recommendedName>
</protein>
<dbReference type="Proteomes" id="UP000030651">
    <property type="component" value="Unassembled WGS sequence"/>
</dbReference>
<evidence type="ECO:0000256" key="3">
    <source>
        <dbReference type="ARBA" id="ARBA00022598"/>
    </source>
</evidence>
<dbReference type="PANTHER" id="PTHR43775">
    <property type="entry name" value="FATTY ACID SYNTHASE"/>
    <property type="match status" value="1"/>
</dbReference>
<dbReference type="RefSeq" id="XP_007833123.1">
    <property type="nucleotide sequence ID" value="XM_007834932.1"/>
</dbReference>
<dbReference type="GO" id="GO:0016874">
    <property type="term" value="F:ligase activity"/>
    <property type="evidence" value="ECO:0007669"/>
    <property type="project" value="UniProtKB-KW"/>
</dbReference>
<dbReference type="NCBIfam" id="TIGR01733">
    <property type="entry name" value="AA-adenyl-dom"/>
    <property type="match status" value="1"/>
</dbReference>
<dbReference type="GO" id="GO:0006633">
    <property type="term" value="P:fatty acid biosynthetic process"/>
    <property type="evidence" value="ECO:0007669"/>
    <property type="project" value="InterPro"/>
</dbReference>
<dbReference type="InterPro" id="IPR016036">
    <property type="entry name" value="Malonyl_transacylase_ACP-bd"/>
</dbReference>
<evidence type="ECO:0000259" key="9">
    <source>
        <dbReference type="PROSITE" id="PS50075"/>
    </source>
</evidence>
<dbReference type="Pfam" id="PF00501">
    <property type="entry name" value="AMP-binding"/>
    <property type="match status" value="1"/>
</dbReference>
<evidence type="ECO:0000256" key="7">
    <source>
        <dbReference type="ARBA" id="ARBA00023268"/>
    </source>
</evidence>
<keyword evidence="12" id="KW-1185">Reference proteome</keyword>
<dbReference type="SMART" id="SM00823">
    <property type="entry name" value="PKS_PP"/>
    <property type="match status" value="2"/>
</dbReference>
<dbReference type="Pfam" id="PF22953">
    <property type="entry name" value="SpnB_Rossmann"/>
    <property type="match status" value="1"/>
</dbReference>
<dbReference type="InterPro" id="IPR018201">
    <property type="entry name" value="Ketoacyl_synth_AS"/>
</dbReference>
<dbReference type="InterPro" id="IPR006162">
    <property type="entry name" value="Ppantetheine_attach_site"/>
</dbReference>
<dbReference type="KEGG" id="pfy:PFICI_06351"/>
<dbReference type="InterPro" id="IPR013120">
    <property type="entry name" value="FAR_NAD-bd"/>
</dbReference>
<dbReference type="Gene3D" id="2.30.38.10">
    <property type="entry name" value="Luciferase, Domain 3"/>
    <property type="match status" value="1"/>
</dbReference>
<dbReference type="InterPro" id="IPR036736">
    <property type="entry name" value="ACP-like_sf"/>
</dbReference>
<dbReference type="Pfam" id="PF00109">
    <property type="entry name" value="ketoacyl-synt"/>
    <property type="match status" value="1"/>
</dbReference>
<keyword evidence="4" id="KW-0489">Methyltransferase</keyword>
<feature type="domain" description="Carrier" evidence="9">
    <location>
        <begin position="2012"/>
        <end position="2090"/>
    </location>
</feature>
<dbReference type="CDD" id="cd08956">
    <property type="entry name" value="KR_3_FAS_SDR_x"/>
    <property type="match status" value="1"/>
</dbReference>
<dbReference type="CDD" id="cd00833">
    <property type="entry name" value="PKS"/>
    <property type="match status" value="1"/>
</dbReference>
<dbReference type="SUPFAM" id="SSF52151">
    <property type="entry name" value="FabD/lysophospholipase-like"/>
    <property type="match status" value="1"/>
</dbReference>
<dbReference type="InterPro" id="IPR014043">
    <property type="entry name" value="Acyl_transferase_dom"/>
</dbReference>
<dbReference type="PROSITE" id="PS00606">
    <property type="entry name" value="KS3_1"/>
    <property type="match status" value="1"/>
</dbReference>
<dbReference type="GO" id="GO:0044550">
    <property type="term" value="P:secondary metabolite biosynthetic process"/>
    <property type="evidence" value="ECO:0007669"/>
    <property type="project" value="UniProtKB-ARBA"/>
</dbReference>
<dbReference type="eggNOG" id="KOG1178">
    <property type="taxonomic scope" value="Eukaryota"/>
</dbReference>
<keyword evidence="3" id="KW-0436">Ligase</keyword>
<dbReference type="EMBL" id="KI912112">
    <property type="protein sequence ID" value="ETS81349.1"/>
    <property type="molecule type" value="Genomic_DNA"/>
</dbReference>
<reference evidence="12" key="1">
    <citation type="journal article" date="2015" name="BMC Genomics">
        <title>Genomic and transcriptomic analysis of the endophytic fungus Pestalotiopsis fici reveals its lifestyle and high potential for synthesis of natural products.</title>
        <authorList>
            <person name="Wang X."/>
            <person name="Zhang X."/>
            <person name="Liu L."/>
            <person name="Xiang M."/>
            <person name="Wang W."/>
            <person name="Sun X."/>
            <person name="Che Y."/>
            <person name="Guo L."/>
            <person name="Liu G."/>
            <person name="Guo L."/>
            <person name="Wang C."/>
            <person name="Yin W.B."/>
            <person name="Stadler M."/>
            <person name="Zhang X."/>
            <person name="Liu X."/>
        </authorList>
    </citation>
    <scope>NUCLEOTIDE SEQUENCE [LARGE SCALE GENOMIC DNA]</scope>
    <source>
        <strain evidence="12">W106-1 / CGMCC3.15140</strain>
    </source>
</reference>
<organism evidence="11 12">
    <name type="scientific">Pestalotiopsis fici (strain W106-1 / CGMCC3.15140)</name>
    <dbReference type="NCBI Taxonomy" id="1229662"/>
    <lineage>
        <taxon>Eukaryota</taxon>
        <taxon>Fungi</taxon>
        <taxon>Dikarya</taxon>
        <taxon>Ascomycota</taxon>
        <taxon>Pezizomycotina</taxon>
        <taxon>Sordariomycetes</taxon>
        <taxon>Xylariomycetidae</taxon>
        <taxon>Amphisphaeriales</taxon>
        <taxon>Sporocadaceae</taxon>
        <taxon>Pestalotiopsis</taxon>
    </lineage>
</organism>
<evidence type="ECO:0000256" key="2">
    <source>
        <dbReference type="ARBA" id="ARBA00022553"/>
    </source>
</evidence>
<dbReference type="FunFam" id="3.40.50.980:FF:000001">
    <property type="entry name" value="Non-ribosomal peptide synthetase"/>
    <property type="match status" value="1"/>
</dbReference>
<dbReference type="InterPro" id="IPR025110">
    <property type="entry name" value="AMP-bd_C"/>
</dbReference>
<dbReference type="Gene3D" id="3.30.300.30">
    <property type="match status" value="1"/>
</dbReference>
<dbReference type="FunFam" id="3.40.47.10:FF:000019">
    <property type="entry name" value="Polyketide synthase type I"/>
    <property type="match status" value="1"/>
</dbReference>
<dbReference type="InParanoid" id="W3X5Q8"/>
<dbReference type="Pfam" id="PF02801">
    <property type="entry name" value="Ketoacyl-synt_C"/>
    <property type="match status" value="1"/>
</dbReference>
<dbReference type="InterPro" id="IPR001227">
    <property type="entry name" value="Ac_transferase_dom_sf"/>
</dbReference>
<dbReference type="GO" id="GO:0008168">
    <property type="term" value="F:methyltransferase activity"/>
    <property type="evidence" value="ECO:0007669"/>
    <property type="project" value="UniProtKB-KW"/>
</dbReference>
<feature type="domain" description="Ketosynthase family 3 (KS3)" evidence="10">
    <location>
        <begin position="627"/>
        <end position="1050"/>
    </location>
</feature>
<dbReference type="eggNOG" id="KOG1202">
    <property type="taxonomic scope" value="Eukaryota"/>
</dbReference>
<dbReference type="InterPro" id="IPR000873">
    <property type="entry name" value="AMP-dep_synth/lig_dom"/>
</dbReference>
<evidence type="ECO:0000256" key="6">
    <source>
        <dbReference type="ARBA" id="ARBA00023002"/>
    </source>
</evidence>
<dbReference type="SMART" id="SM01294">
    <property type="entry name" value="PKS_PP_betabranch"/>
    <property type="match status" value="1"/>
</dbReference>
<dbReference type="GO" id="GO:0032259">
    <property type="term" value="P:methylation"/>
    <property type="evidence" value="ECO:0007669"/>
    <property type="project" value="UniProtKB-KW"/>
</dbReference>
<evidence type="ECO:0008006" key="13">
    <source>
        <dbReference type="Google" id="ProtNLM"/>
    </source>
</evidence>
<dbReference type="InterPro" id="IPR057326">
    <property type="entry name" value="KR_dom"/>
</dbReference>
<dbReference type="OrthoDB" id="5334845at2759"/>
<gene>
    <name evidence="11" type="ORF">PFICI_06351</name>
</gene>
<dbReference type="Pfam" id="PF16197">
    <property type="entry name" value="KAsynt_C_assoc"/>
    <property type="match status" value="1"/>
</dbReference>
<dbReference type="InterPro" id="IPR055123">
    <property type="entry name" value="SpnB-like_Rossmann"/>
</dbReference>
<dbReference type="InterPro" id="IPR014030">
    <property type="entry name" value="Ketoacyl_synth_N"/>
</dbReference>
<dbReference type="PROSITE" id="PS00455">
    <property type="entry name" value="AMP_BINDING"/>
    <property type="match status" value="1"/>
</dbReference>
<feature type="region of interest" description="Disordered" evidence="8">
    <location>
        <begin position="2102"/>
        <end position="2121"/>
    </location>
</feature>
<evidence type="ECO:0000313" key="11">
    <source>
        <dbReference type="EMBL" id="ETS81349.1"/>
    </source>
</evidence>
<evidence type="ECO:0000313" key="12">
    <source>
        <dbReference type="Proteomes" id="UP000030651"/>
    </source>
</evidence>
<evidence type="ECO:0000259" key="10">
    <source>
        <dbReference type="PROSITE" id="PS52004"/>
    </source>
</evidence>
<dbReference type="SUPFAM" id="SSF47336">
    <property type="entry name" value="ACP-like"/>
    <property type="match status" value="2"/>
</dbReference>
<dbReference type="InterPro" id="IPR020841">
    <property type="entry name" value="PKS_Beta-ketoAc_synthase_dom"/>
</dbReference>
<sequence length="2495" mass="271109">MPAISEAEYLGLVTGFNATDDGRFLGKRLDLLFEDVVEEHPSSIALIHGDNRVSYQELNNSANNFARCLARRGANQGDIIGLAVDRSIDLVTVMLAVLKLGAAYVPIDLSFPKSRIDQMIEDAEPKFIITSGHTDSLSRWKGLSLGVDEIRHDEITHASNLEVKIQPEDLAYVIYTSGSTGKPKGVEISHGAATNFLASLREREPGCGPHDTLLAITTISFDMSILELFLPLLSGAKMVIAPADAVKDPQELLRLMLLHGITMMQATPATWSMLCDSGWQDQPRLSKAICGGEALSRQLADRLLIHADTVWNVYGPSETTYGSVGQVGHDGAISVGNPVANGRIYVLDEDLSPVPLGSSGEVYIGGASVSNGYRNKPELTRSRFLPNPFHGGVFFRTGDLGRFLEVGKLHIHGRIDDMVKIRGYRIEVGDVEAAIMDNVAVSETAVIGRAGRLVAYCVPSPDFSTTLSSSEQAGAILDHILRPWLTERLPEYMVPAFFVAMDVLPLSPNQKVDRKALPDPLMKMSIISSKQPTTNLETQIRDIWSSVLGHDQVGIEDGFFQIGGDSVRLIQVQKQLEKLVGFKIPVPVLFEHFTIKALAKYLMGATSISEQKVDTDRDAGFDRKVHDDDIAIVSMACRLPGHIHDPDDFWDLLERGGDAITKVPKDRWDADKLYDASPGIPGKSYCRYGGFLDSILTHDISFFGISPREAQEMDCTQLLALEVAWEAFERAGYTRQMLQGSETGVFLGVSNNLATNRKSGNLNGYSITGSASAVASGRLSYFFGLHGPTMTVDTACSSSLVTVHLACNALRLGECDMALAGGMTILSSPGIHIEFSQLQGLSRDGRCRAFSADTQGTGFSEGISMMVLKRLSKAERDGDIIHAVIRGTGVNHGGRAAGLTVPSGPSQARLIRKVLAGAGVQASDVDYIEAHGTATTLGDPIEAAALAEVFRGRDSKADPLWIGSSKSNIGHCGAAAGIAGMIKVALSLQHSKLPRTLHAAVPTSAVDWEAAKMSLVQEEQPWPASIHRKRHAGISSYGIGGTGAHVILEESPSPANELGQMNSGESPSFDLVFLISGRTSIALQHQVLRFEQYVKRPGPSPSLQDMAFSLATTRTHFHHRLAFKARSKDDLLEQLASIREPSSSIVTNPFDQDVRKPRLAVLFSGQGSQVLGMGKMLYQTYPLFRSSLDQVAAYFSELEAPLLDVMWAEAGTSLALLLDRTDFAQAAIFSIQASLWLLCESFGVEPDVILGHSVGEFAGAFAAGVLDLPSACSLVACRGSLMQSMPDSGAMVAMEAGLQETVAAINLLGHGSQVSIAASNSPEQTVISGNREDVGVITAHFTAKGRKSKKLNVSRAFHSHLMRDILPQFRAVAEKITFHQPRIPIVSSRTGQLADAGQMEDPEYWVQHIVDPVLFTDAIFAVSDLGVNVSLELGSRPVLSSMGMECFVDRQESDYMTWLPSLAPGQQDLSVFHRSLAELHIRHVGINWSAVFSPFHCRRVQLPTYAFQRNYSLPHDDGNESTSQVPSSELAAKPTDQTFAIQWQPSNTQKKPLISTWGILCPAGVELPWMSGVIASLSRRGLYVRKVDQLGDAESLSGLICLMDLSADVLSQAHTLSKMTLSLLQTAVEARFSPELVWVTHQAVGTGFQDGVTNAGAAPIWGLIRTARTEHSELRLRLIDLGEGQSTVDAFPLALTVEDEPECALRDGQVLIPRIERYRPRDSLQTKQNCFVRKDGAVLITGGLGDIGRQFCRRLVKFHAVTDIVLACRRGMDVPGAEALLQEVAELGAKVTVLTVDMGDRHGVEGIFELFSSSRPLRGIIHTAGTLDDGVLTSLTEGRLETVYRGKVDGAWHLHCLTQHMDLDFFIMCSSLSGVIGNAGQANYAAANTFLDSIAYMRSAMHLPATTVSLGLWGGEGMGERLDEHSKARYSEMGMCSLHPETGLDLFEQLVQEDCPHSIVAAYDFDKLQTYYNESGGVPPLFRSLVKPKLLSSADLKRPVLVSALLEVDRDQHETIVLSTVRHEVAKVLGFASDVSINIDDPLRELGVDSLTSIATRKRLSSLTGLTLPSKFVFDHPNLRTLSQFLLSEMYKSLSRSSSETWSDATEATSQGTTLPETPSNEGCLEPCLAFDASRAIPGPPNTVFITGSTGYVGAFITAYLLRRGIKAHCLVRAASATGARDRVVQILRQYGLWTQDYESLLTATSGDISKPYFGMSEPEFGKLAGQVDAVCHAAALVDWMRPLDDYIGANVTSTKEVLRLAATGRPKPIHHVSTIAVIPRYMGYSVSKSATEYGYSTSKWMAEQMVKAARWRGAKASIYRLPYVSAASTGHFRLDRGDFLHNLVVGCVEMGKFPSIATDLSLVLPVDYLAESIVTVMTGDLLSGNDFNLVNNKALSFDQFFKLLAGPQQELIPFSEWRTQAMEFATTNPKSSFARISAVLDICPTEEEAIAMFHFTGIEVDIFASNELPPPPSFNEDSARAYLGRIASVKSDVF</sequence>
<dbReference type="SUPFAM" id="SSF56801">
    <property type="entry name" value="Acetyl-CoA synthetase-like"/>
    <property type="match status" value="1"/>
</dbReference>
<dbReference type="Pfam" id="PF00550">
    <property type="entry name" value="PP-binding"/>
    <property type="match status" value="2"/>
</dbReference>
<dbReference type="InterPro" id="IPR036291">
    <property type="entry name" value="NAD(P)-bd_dom_sf"/>
</dbReference>
<dbReference type="SUPFAM" id="SSF53901">
    <property type="entry name" value="Thiolase-like"/>
    <property type="match status" value="1"/>
</dbReference>
<dbReference type="GO" id="GO:0031177">
    <property type="term" value="F:phosphopantetheine binding"/>
    <property type="evidence" value="ECO:0007669"/>
    <property type="project" value="InterPro"/>
</dbReference>
<keyword evidence="5" id="KW-0808">Transferase</keyword>
<keyword evidence="7" id="KW-0511">Multifunctional enzyme</keyword>
<dbReference type="Gene3D" id="3.40.366.10">
    <property type="entry name" value="Malonyl-Coenzyme A Acyl Carrier Protein, domain 2"/>
    <property type="match status" value="1"/>
</dbReference>
<dbReference type="Pfam" id="PF00698">
    <property type="entry name" value="Acyl_transf_1"/>
    <property type="match status" value="1"/>
</dbReference>
<dbReference type="InterPro" id="IPR050091">
    <property type="entry name" value="PKS_NRPS_Biosynth_Enz"/>
</dbReference>
<dbReference type="PROSITE" id="PS52004">
    <property type="entry name" value="KS3_2"/>
    <property type="match status" value="1"/>
</dbReference>
<dbReference type="GO" id="GO:0004312">
    <property type="term" value="F:fatty acid synthase activity"/>
    <property type="evidence" value="ECO:0007669"/>
    <property type="project" value="TreeGrafter"/>
</dbReference>
<evidence type="ECO:0000256" key="4">
    <source>
        <dbReference type="ARBA" id="ARBA00022603"/>
    </source>
</evidence>
<dbReference type="GeneID" id="19271364"/>
<dbReference type="PROSITE" id="PS00012">
    <property type="entry name" value="PHOSPHOPANTETHEINE"/>
    <property type="match status" value="1"/>
</dbReference>
<dbReference type="SUPFAM" id="SSF51735">
    <property type="entry name" value="NAD(P)-binding Rossmann-fold domains"/>
    <property type="match status" value="3"/>
</dbReference>
<dbReference type="Pfam" id="PF07993">
    <property type="entry name" value="NAD_binding_4"/>
    <property type="match status" value="1"/>
</dbReference>
<dbReference type="PANTHER" id="PTHR43775:SF51">
    <property type="entry name" value="INACTIVE PHENOLPHTHIOCEROL SYNTHESIS POLYKETIDE SYNTHASE TYPE I PKS1-RELATED"/>
    <property type="match status" value="1"/>
</dbReference>
<keyword evidence="6" id="KW-0560">Oxidoreductase</keyword>
<keyword evidence="1" id="KW-0596">Phosphopantetheine</keyword>
<proteinExistence type="predicted"/>
<name>W3X5Q8_PESFW</name>
<dbReference type="InterPro" id="IPR020845">
    <property type="entry name" value="AMP-binding_CS"/>
</dbReference>
<dbReference type="HOGENOM" id="CLU_000022_1_0_1"/>
<dbReference type="PROSITE" id="PS50075">
    <property type="entry name" value="CARRIER"/>
    <property type="match status" value="2"/>
</dbReference>
<dbReference type="InterPro" id="IPR045851">
    <property type="entry name" value="AMP-bd_C_sf"/>
</dbReference>
<dbReference type="InterPro" id="IPR010080">
    <property type="entry name" value="Thioester_reductase-like_dom"/>
</dbReference>